<evidence type="ECO:0000256" key="6">
    <source>
        <dbReference type="SAM" id="SignalP"/>
    </source>
</evidence>
<evidence type="ECO:0000313" key="8">
    <source>
        <dbReference type="Proteomes" id="UP000594800"/>
    </source>
</evidence>
<evidence type="ECO:0000256" key="3">
    <source>
        <dbReference type="ARBA" id="ARBA00023136"/>
    </source>
</evidence>
<keyword evidence="2 6" id="KW-0732">Signal</keyword>
<keyword evidence="1" id="KW-1003">Cell membrane</keyword>
<dbReference type="Pfam" id="PF03783">
    <property type="entry name" value="CsgG"/>
    <property type="match status" value="1"/>
</dbReference>
<keyword evidence="8" id="KW-1185">Reference proteome</keyword>
<dbReference type="PROSITE" id="PS51257">
    <property type="entry name" value="PROKAR_LIPOPROTEIN"/>
    <property type="match status" value="1"/>
</dbReference>
<proteinExistence type="predicted"/>
<dbReference type="PANTHER" id="PTHR41164">
    <property type="entry name" value="CURLI PRODUCTION ASSEMBLY/TRANSPORT COMPONENT CSGG"/>
    <property type="match status" value="1"/>
</dbReference>
<dbReference type="InterPro" id="IPR005534">
    <property type="entry name" value="Curli_assmbl/transp-comp_CsgG"/>
</dbReference>
<dbReference type="KEGG" id="poz:I0K15_19240"/>
<feature type="signal peptide" evidence="6">
    <location>
        <begin position="1"/>
        <end position="18"/>
    </location>
</feature>
<feature type="chain" id="PRO_5033044125" evidence="6">
    <location>
        <begin position="19"/>
        <end position="281"/>
    </location>
</feature>
<dbReference type="RefSeq" id="WP_196103090.1">
    <property type="nucleotide sequence ID" value="NZ_CP064942.1"/>
</dbReference>
<protein>
    <submittedName>
        <fullName evidence="7">Curli production assembly protein CsgG</fullName>
    </submittedName>
</protein>
<name>A0A7S9LRC4_9RHOB</name>
<gene>
    <name evidence="7" type="ORF">I0K15_19240</name>
</gene>
<keyword evidence="5" id="KW-0449">Lipoprotein</keyword>
<dbReference type="GO" id="GO:0030288">
    <property type="term" value="C:outer membrane-bounded periplasmic space"/>
    <property type="evidence" value="ECO:0007669"/>
    <property type="project" value="InterPro"/>
</dbReference>
<reference evidence="7 8" key="1">
    <citation type="submission" date="2020-11" db="EMBL/GenBank/DDBJ databases">
        <title>Description of Pontivivens ytuae sp. nov. isolated from deep sea sediment of Mariana Trench.</title>
        <authorList>
            <person name="Wang Z."/>
            <person name="Sun Q.-L."/>
            <person name="Xu X.-D."/>
            <person name="Tang Y.-Z."/>
            <person name="Zhang J."/>
        </authorList>
    </citation>
    <scope>NUCLEOTIDE SEQUENCE [LARGE SCALE GENOMIC DNA]</scope>
    <source>
        <strain evidence="7 8">MT2928</strain>
    </source>
</reference>
<dbReference type="EMBL" id="CP064942">
    <property type="protein sequence ID" value="QPH53881.1"/>
    <property type="molecule type" value="Genomic_DNA"/>
</dbReference>
<organism evidence="7 8">
    <name type="scientific">Pontivivens ytuae</name>
    <dbReference type="NCBI Taxonomy" id="2789856"/>
    <lineage>
        <taxon>Bacteria</taxon>
        <taxon>Pseudomonadati</taxon>
        <taxon>Pseudomonadota</taxon>
        <taxon>Alphaproteobacteria</taxon>
        <taxon>Rhodobacterales</taxon>
        <taxon>Paracoccaceae</taxon>
        <taxon>Pontivivens</taxon>
    </lineage>
</organism>
<accession>A0A7S9LRC4</accession>
<evidence type="ECO:0000256" key="2">
    <source>
        <dbReference type="ARBA" id="ARBA00022729"/>
    </source>
</evidence>
<evidence type="ECO:0000256" key="1">
    <source>
        <dbReference type="ARBA" id="ARBA00022475"/>
    </source>
</evidence>
<keyword evidence="4" id="KW-0564">Palmitate</keyword>
<dbReference type="AlphaFoldDB" id="A0A7S9LRC4"/>
<evidence type="ECO:0000256" key="5">
    <source>
        <dbReference type="ARBA" id="ARBA00023288"/>
    </source>
</evidence>
<dbReference type="Proteomes" id="UP000594800">
    <property type="component" value="Chromosome"/>
</dbReference>
<dbReference type="PANTHER" id="PTHR41164:SF1">
    <property type="entry name" value="CURLI PRODUCTION ASSEMBLY_TRANSPORT COMPONENT CSGG"/>
    <property type="match status" value="1"/>
</dbReference>
<evidence type="ECO:0000256" key="4">
    <source>
        <dbReference type="ARBA" id="ARBA00023139"/>
    </source>
</evidence>
<sequence>MKRVIAVVLAGACLLAGCAPTPPISSSPAQPQFPTDERARLTSIPPALSTVDVAVYSFPDVTGQQRPNENFAEFSKAVTQGGDAVLVDVLRDVAEGRFFRVVERSSVDNLLRERQIIDQTRLAYLGQQTSSLPPLLFAGIILEGGIIDYDSNIETGGAGVRFLGVGVDTQYREDVVTVGLRAISVQNGEVLASVVTTKTVYSVLGRGSIFSYVAADEILEVEAGITRNEPVSIALRKAIELAVYSLIVEGADAGVWGFSDPELGAEMIEHYREATSSLPVI</sequence>
<keyword evidence="3" id="KW-0472">Membrane</keyword>
<dbReference type="Gene3D" id="3.40.50.10610">
    <property type="entry name" value="ABC-type transport auxiliary lipoprotein component"/>
    <property type="match status" value="1"/>
</dbReference>
<evidence type="ECO:0000313" key="7">
    <source>
        <dbReference type="EMBL" id="QPH53881.1"/>
    </source>
</evidence>